<organism evidence="1">
    <name type="scientific">Aquifex aeolicus</name>
    <dbReference type="NCBI Taxonomy" id="63363"/>
    <lineage>
        <taxon>Bacteria</taxon>
        <taxon>Pseudomonadati</taxon>
        <taxon>Aquificota</taxon>
        <taxon>Aquificia</taxon>
        <taxon>Aquificales</taxon>
        <taxon>Aquificaceae</taxon>
        <taxon>Aquifex</taxon>
    </lineage>
</organism>
<sequence length="190" mass="21927">MERIEELGLLVDWERGRIYRDGSVLDRLLETFGGSGRRDLSEDPQIRRKVVEHRIRRLYRRAVELGRTDLTPAEGVKVSFLPDRVVVDSSRFRGEVTPAELILLDRERGLKERREVNLRELHGFFWELERLLEERPSTAPEGFGREALWMGAGLLSGLLISELLHHGHEGEAPDYEPPDPSVSFDDFDLI</sequence>
<dbReference type="AlphaFoldDB" id="A0A7C5L9T1"/>
<comment type="caution">
    <text evidence="1">The sequence shown here is derived from an EMBL/GenBank/DDBJ whole genome shotgun (WGS) entry which is preliminary data.</text>
</comment>
<protein>
    <submittedName>
        <fullName evidence="1">Uncharacterized protein</fullName>
    </submittedName>
</protein>
<dbReference type="Proteomes" id="UP000885792">
    <property type="component" value="Unassembled WGS sequence"/>
</dbReference>
<accession>A0A7C5L9T1</accession>
<reference evidence="1" key="1">
    <citation type="journal article" date="2020" name="mSystems">
        <title>Genome- and Community-Level Interaction Insights into Carbon Utilization and Element Cycling Functions of Hydrothermarchaeota in Hydrothermal Sediment.</title>
        <authorList>
            <person name="Zhou Z."/>
            <person name="Liu Y."/>
            <person name="Xu W."/>
            <person name="Pan J."/>
            <person name="Luo Z.H."/>
            <person name="Li M."/>
        </authorList>
    </citation>
    <scope>NUCLEOTIDE SEQUENCE [LARGE SCALE GENOMIC DNA]</scope>
    <source>
        <strain evidence="1">HyVt-501</strain>
    </source>
</reference>
<proteinExistence type="predicted"/>
<dbReference type="EMBL" id="DRNB01000218">
    <property type="protein sequence ID" value="HHJ64463.1"/>
    <property type="molecule type" value="Genomic_DNA"/>
</dbReference>
<evidence type="ECO:0000313" key="1">
    <source>
        <dbReference type="EMBL" id="HHJ64463.1"/>
    </source>
</evidence>
<gene>
    <name evidence="1" type="ORF">ENJ61_06095</name>
</gene>
<name>A0A7C5L9T1_AQUAO</name>